<dbReference type="RefSeq" id="WP_075443233.1">
    <property type="nucleotide sequence ID" value="NZ_FOQK01000010.1"/>
</dbReference>
<sequence length="196" mass="21893">MNGKMTQQELRQTVPDARDIDALIPCTDKNGGESTCILLASGKTRLYRSAIQTIARIYAAREDKEFGRVGRSCACLLGRSHGTIYPISLDLTLVGLKMRSKGYSSHHSTRAYVNIAHPLLVRKAGAWPYGLIVFGSGSQLATLWHVRTVSQKLDQARYIYLRHFTTARQRLARAERTLPAILREDNSTAYAAQEEN</sequence>
<evidence type="ECO:0000313" key="2">
    <source>
        <dbReference type="Proteomes" id="UP000183639"/>
    </source>
</evidence>
<gene>
    <name evidence="1" type="ORF">SAMN04487861_11050</name>
</gene>
<protein>
    <submittedName>
        <fullName evidence="1">Uncharacterized protein</fullName>
    </submittedName>
</protein>
<proteinExistence type="predicted"/>
<dbReference type="Proteomes" id="UP000183639">
    <property type="component" value="Unassembled WGS sequence"/>
</dbReference>
<dbReference type="EMBL" id="FOQK01000010">
    <property type="protein sequence ID" value="SFH98485.1"/>
    <property type="molecule type" value="Genomic_DNA"/>
</dbReference>
<name>A0A1I3EHM1_SELRU</name>
<evidence type="ECO:0000313" key="1">
    <source>
        <dbReference type="EMBL" id="SFH98485.1"/>
    </source>
</evidence>
<reference evidence="1 2" key="1">
    <citation type="submission" date="2016-10" db="EMBL/GenBank/DDBJ databases">
        <authorList>
            <person name="de Groot N.N."/>
        </authorList>
    </citation>
    <scope>NUCLEOTIDE SEQUENCE [LARGE SCALE GENOMIC DNA]</scope>
    <source>
        <strain evidence="1 2">Z108</strain>
    </source>
</reference>
<accession>A0A1I3EHM1</accession>
<organism evidence="1 2">
    <name type="scientific">Selenomonas ruminantium</name>
    <dbReference type="NCBI Taxonomy" id="971"/>
    <lineage>
        <taxon>Bacteria</taxon>
        <taxon>Bacillati</taxon>
        <taxon>Bacillota</taxon>
        <taxon>Negativicutes</taxon>
        <taxon>Selenomonadales</taxon>
        <taxon>Selenomonadaceae</taxon>
        <taxon>Selenomonas</taxon>
    </lineage>
</organism>
<dbReference type="OrthoDB" id="1664971at2"/>
<dbReference type="AlphaFoldDB" id="A0A1I3EHM1"/>